<dbReference type="Proteomes" id="UP000472272">
    <property type="component" value="Chromosome 14"/>
</dbReference>
<dbReference type="InterPro" id="IPR032549">
    <property type="entry name" value="DUF4939"/>
</dbReference>
<reference evidence="2" key="2">
    <citation type="submission" date="2025-08" db="UniProtKB">
        <authorList>
            <consortium name="Ensembl"/>
        </authorList>
    </citation>
    <scope>IDENTIFICATION</scope>
</reference>
<evidence type="ECO:0000259" key="1">
    <source>
        <dbReference type="Pfam" id="PF16297"/>
    </source>
</evidence>
<name>A0A670KH42_PODMU</name>
<accession>A0A670KH42</accession>
<evidence type="ECO:0000313" key="3">
    <source>
        <dbReference type="Proteomes" id="UP000472272"/>
    </source>
</evidence>
<sequence>MTTEAKVKELEQAVQTLYAEVERSRKREEEAAAFCEDLRTRWEKLGKEGLPEPKPEGVGLGKRGGTDIVFALKLLRKDFRDEEEKVGFIITHLHGEAKSWLRTLWRENDPALNDSDAFLKAMDACFKSTVDVDVEGEGQEDEP</sequence>
<dbReference type="AlphaFoldDB" id="A0A670KH42"/>
<feature type="domain" description="DUF4939" evidence="1">
    <location>
        <begin position="77"/>
        <end position="127"/>
    </location>
</feature>
<organism evidence="2 3">
    <name type="scientific">Podarcis muralis</name>
    <name type="common">Wall lizard</name>
    <name type="synonym">Lacerta muralis</name>
    <dbReference type="NCBI Taxonomy" id="64176"/>
    <lineage>
        <taxon>Eukaryota</taxon>
        <taxon>Metazoa</taxon>
        <taxon>Chordata</taxon>
        <taxon>Craniata</taxon>
        <taxon>Vertebrata</taxon>
        <taxon>Euteleostomi</taxon>
        <taxon>Lepidosauria</taxon>
        <taxon>Squamata</taxon>
        <taxon>Bifurcata</taxon>
        <taxon>Unidentata</taxon>
        <taxon>Episquamata</taxon>
        <taxon>Laterata</taxon>
        <taxon>Lacertibaenia</taxon>
        <taxon>Lacertidae</taxon>
        <taxon>Podarcis</taxon>
    </lineage>
</organism>
<dbReference type="Pfam" id="PF16297">
    <property type="entry name" value="DUF4939"/>
    <property type="match status" value="1"/>
</dbReference>
<reference evidence="2" key="3">
    <citation type="submission" date="2025-09" db="UniProtKB">
        <authorList>
            <consortium name="Ensembl"/>
        </authorList>
    </citation>
    <scope>IDENTIFICATION</scope>
</reference>
<evidence type="ECO:0000313" key="2">
    <source>
        <dbReference type="Ensembl" id="ENSPMRP00000036311.1"/>
    </source>
</evidence>
<protein>
    <recommendedName>
        <fullName evidence="1">DUF4939 domain-containing protein</fullName>
    </recommendedName>
</protein>
<proteinExistence type="predicted"/>
<reference evidence="2 3" key="1">
    <citation type="journal article" date="2019" name="Proc. Natl. Acad. Sci. U.S.A.">
        <title>Regulatory changes in pterin and carotenoid genes underlie balanced color polymorphisms in the wall lizard.</title>
        <authorList>
            <person name="Andrade P."/>
            <person name="Pinho C."/>
            <person name="Perez I de Lanuza G."/>
            <person name="Afonso S."/>
            <person name="Brejcha J."/>
            <person name="Rubin C.J."/>
            <person name="Wallerman O."/>
            <person name="Pereira P."/>
            <person name="Sabatino S.J."/>
            <person name="Bellati A."/>
            <person name="Pellitteri-Rosa D."/>
            <person name="Bosakova Z."/>
            <person name="Bunikis I."/>
            <person name="Carretero M.A."/>
            <person name="Feiner N."/>
            <person name="Marsik P."/>
            <person name="Pauperio F."/>
            <person name="Salvi D."/>
            <person name="Soler L."/>
            <person name="While G.M."/>
            <person name="Uller T."/>
            <person name="Font E."/>
            <person name="Andersson L."/>
            <person name="Carneiro M."/>
        </authorList>
    </citation>
    <scope>NUCLEOTIDE SEQUENCE</scope>
</reference>
<keyword evidence="3" id="KW-1185">Reference proteome</keyword>
<dbReference type="Ensembl" id="ENSPMRT00000038476.1">
    <property type="protein sequence ID" value="ENSPMRP00000036311.1"/>
    <property type="gene ID" value="ENSPMRG00000023445.1"/>
</dbReference>